<dbReference type="Gene3D" id="1.10.10.60">
    <property type="entry name" value="Homeodomain-like"/>
    <property type="match status" value="1"/>
</dbReference>
<dbReference type="PANTHER" id="PTHR46796">
    <property type="entry name" value="HTH-TYPE TRANSCRIPTIONAL ACTIVATOR RHAS-RELATED"/>
    <property type="match status" value="1"/>
</dbReference>
<accession>A0A974NHT6</accession>
<evidence type="ECO:0000313" key="7">
    <source>
        <dbReference type="Proteomes" id="UP000595278"/>
    </source>
</evidence>
<dbReference type="SUPFAM" id="SSF46689">
    <property type="entry name" value="Homeodomain-like"/>
    <property type="match status" value="1"/>
</dbReference>
<keyword evidence="7" id="KW-1185">Reference proteome</keyword>
<comment type="function">
    <text evidence="4">Regulatory protein of the TOL plasmid xyl operons. XylS activates the xylXYZLTEGFJQKIH operon required for the degradation of toluene, m-xylene and p-xylene.</text>
</comment>
<dbReference type="PANTHER" id="PTHR46796:SF12">
    <property type="entry name" value="HTH-TYPE DNA-BINDING TRANSCRIPTIONAL ACTIVATOR EUTR"/>
    <property type="match status" value="1"/>
</dbReference>
<dbReference type="EMBL" id="CP067393">
    <property type="protein sequence ID" value="QQP86724.1"/>
    <property type="molecule type" value="Genomic_DNA"/>
</dbReference>
<evidence type="ECO:0000256" key="4">
    <source>
        <dbReference type="ARBA" id="ARBA00037345"/>
    </source>
</evidence>
<organism evidence="6 7">
    <name type="scientific">Entomomonas asaccharolytica</name>
    <dbReference type="NCBI Taxonomy" id="2785331"/>
    <lineage>
        <taxon>Bacteria</taxon>
        <taxon>Pseudomonadati</taxon>
        <taxon>Pseudomonadota</taxon>
        <taxon>Gammaproteobacteria</taxon>
        <taxon>Pseudomonadales</taxon>
        <taxon>Pseudomonadaceae</taxon>
        <taxon>Entomomonas</taxon>
    </lineage>
</organism>
<evidence type="ECO:0000256" key="2">
    <source>
        <dbReference type="ARBA" id="ARBA00023125"/>
    </source>
</evidence>
<proteinExistence type="predicted"/>
<dbReference type="RefSeq" id="WP_201095083.1">
    <property type="nucleotide sequence ID" value="NZ_CP067393.1"/>
</dbReference>
<evidence type="ECO:0000256" key="3">
    <source>
        <dbReference type="ARBA" id="ARBA00023163"/>
    </source>
</evidence>
<evidence type="ECO:0000256" key="1">
    <source>
        <dbReference type="ARBA" id="ARBA00023015"/>
    </source>
</evidence>
<dbReference type="AlphaFoldDB" id="A0A974NHT6"/>
<dbReference type="KEGG" id="eaz:JHT90_05660"/>
<evidence type="ECO:0000259" key="5">
    <source>
        <dbReference type="PROSITE" id="PS01124"/>
    </source>
</evidence>
<feature type="domain" description="HTH araC/xylS-type" evidence="5">
    <location>
        <begin position="251"/>
        <end position="352"/>
    </location>
</feature>
<reference evidence="6 7" key="1">
    <citation type="submission" date="2021-01" db="EMBL/GenBank/DDBJ databases">
        <title>Entomomonas sp. F2A isolated from a house cricket (Acheta domesticus).</title>
        <authorList>
            <person name="Spergser J."/>
            <person name="Busse H.-J."/>
        </authorList>
    </citation>
    <scope>NUCLEOTIDE SEQUENCE [LARGE SCALE GENOMIC DNA]</scope>
    <source>
        <strain evidence="6 7">F2A</strain>
    </source>
</reference>
<dbReference type="PROSITE" id="PS01124">
    <property type="entry name" value="HTH_ARAC_FAMILY_2"/>
    <property type="match status" value="1"/>
</dbReference>
<dbReference type="NCBIfam" id="NF007522">
    <property type="entry name" value="PRK10130.1"/>
    <property type="match status" value="1"/>
</dbReference>
<dbReference type="GO" id="GO:0003700">
    <property type="term" value="F:DNA-binding transcription factor activity"/>
    <property type="evidence" value="ECO:0007669"/>
    <property type="project" value="InterPro"/>
</dbReference>
<gene>
    <name evidence="6" type="primary">eutR</name>
    <name evidence="6" type="ORF">JHT90_05660</name>
</gene>
<dbReference type="Pfam" id="PF12833">
    <property type="entry name" value="HTH_18"/>
    <property type="match status" value="1"/>
</dbReference>
<dbReference type="SMART" id="SM00342">
    <property type="entry name" value="HTH_ARAC"/>
    <property type="match status" value="1"/>
</dbReference>
<keyword evidence="2" id="KW-0238">DNA-binding</keyword>
<dbReference type="InterPro" id="IPR018060">
    <property type="entry name" value="HTH_AraC"/>
</dbReference>
<keyword evidence="3" id="KW-0804">Transcription</keyword>
<keyword evidence="1" id="KW-0805">Transcription regulation</keyword>
<dbReference type="GO" id="GO:0043565">
    <property type="term" value="F:sequence-specific DNA binding"/>
    <property type="evidence" value="ECO:0007669"/>
    <property type="project" value="InterPro"/>
</dbReference>
<name>A0A974NHT6_9GAMM</name>
<protein>
    <submittedName>
        <fullName evidence="6">HTH-type transcriptional regulator EutR</fullName>
    </submittedName>
</protein>
<evidence type="ECO:0000313" key="6">
    <source>
        <dbReference type="EMBL" id="QQP86724.1"/>
    </source>
</evidence>
<dbReference type="Proteomes" id="UP000595278">
    <property type="component" value="Chromosome"/>
</dbReference>
<dbReference type="InterPro" id="IPR050204">
    <property type="entry name" value="AraC_XylS_family_regulators"/>
</dbReference>
<sequence length="361" mass="41516">MNHKIRDIDLHHLIVDPIDEKSAVEEKNFTPIVDLHNVNVRKTDDVYQHACNITAWQQLYDQLKPGQFIGQLDECWLEGVQFFKEYTSSALRQSCMVWPNAVWLGIPPDTETTEGYIGSQAISQQTIAIREGGKEFELNTPDDYTIMGLVVDLELLTKHISCLYKEQQDTLLPLMRNTTLQVNALQKQYICHLIQQALIAGEQHPELTTNPATLNTLRQDLLDSLAGLLLNSHQVDNKHSRTRENYQKIVTKARDYVLGHPQDVITVANLCEYLHVSRRTLQNCFHAIWGISPNIYLKAIRLNAVRRELESRYSKHKTVQDAAMAWGFWHMSQFAIDYHTLFGELPSQSLASRGHLQAYWL</sequence>
<dbReference type="InterPro" id="IPR009057">
    <property type="entry name" value="Homeodomain-like_sf"/>
</dbReference>